<dbReference type="Pfam" id="PF00254">
    <property type="entry name" value="FKBP_C"/>
    <property type="match status" value="1"/>
</dbReference>
<evidence type="ECO:0000256" key="5">
    <source>
        <dbReference type="PROSITE-ProRule" id="PRU00277"/>
    </source>
</evidence>
<protein>
    <recommendedName>
        <fullName evidence="6">Peptidyl-prolyl cis-trans isomerase</fullName>
        <ecNumber evidence="6">5.2.1.8</ecNumber>
    </recommendedName>
</protein>
<dbReference type="AlphaFoldDB" id="A0A136KJ92"/>
<dbReference type="FunFam" id="3.10.50.40:FF:000006">
    <property type="entry name" value="Peptidyl-prolyl cis-trans isomerase"/>
    <property type="match status" value="1"/>
</dbReference>
<dbReference type="Gene3D" id="3.10.50.40">
    <property type="match status" value="1"/>
</dbReference>
<name>A0A136KJ92_9BACT</name>
<evidence type="ECO:0000313" key="9">
    <source>
        <dbReference type="Proteomes" id="UP000070449"/>
    </source>
</evidence>
<comment type="caution">
    <text evidence="8">The sequence shown here is derived from an EMBL/GenBank/DDBJ whole genome shotgun (WGS) entry which is preliminary data.</text>
</comment>
<evidence type="ECO:0000256" key="4">
    <source>
        <dbReference type="ARBA" id="ARBA00023235"/>
    </source>
</evidence>
<dbReference type="PROSITE" id="PS50059">
    <property type="entry name" value="FKBP_PPIASE"/>
    <property type="match status" value="1"/>
</dbReference>
<reference evidence="8 9" key="1">
    <citation type="submission" date="2015-02" db="EMBL/GenBank/DDBJ databases">
        <title>Improved understanding of the partial-nitritation anammox process through 23 genomes representing the majority of the microbial community.</title>
        <authorList>
            <person name="Speth D.R."/>
            <person name="In T Zandt M."/>
            <person name="Guerrero Cruz S."/>
            <person name="Jetten M.S."/>
            <person name="Dutilh B.E."/>
        </authorList>
    </citation>
    <scope>NUCLEOTIDE SEQUENCE [LARGE SCALE GENOMIC DNA]</scope>
    <source>
        <strain evidence="8">OLB21</strain>
    </source>
</reference>
<dbReference type="GO" id="GO:0003755">
    <property type="term" value="F:peptidyl-prolyl cis-trans isomerase activity"/>
    <property type="evidence" value="ECO:0007669"/>
    <property type="project" value="UniProtKB-UniRule"/>
</dbReference>
<evidence type="ECO:0000256" key="1">
    <source>
        <dbReference type="ARBA" id="ARBA00000971"/>
    </source>
</evidence>
<dbReference type="SUPFAM" id="SSF54534">
    <property type="entry name" value="FKBP-like"/>
    <property type="match status" value="1"/>
</dbReference>
<gene>
    <name evidence="8" type="primary">fbp</name>
    <name evidence="8" type="ORF">UZ20_WS6002000531</name>
</gene>
<dbReference type="Proteomes" id="UP000070449">
    <property type="component" value="Unassembled WGS sequence"/>
</dbReference>
<keyword evidence="4 5" id="KW-0413">Isomerase</keyword>
<dbReference type="PANTHER" id="PTHR43811:SF19">
    <property type="entry name" value="39 KDA FK506-BINDING NUCLEAR PROTEIN"/>
    <property type="match status" value="1"/>
</dbReference>
<evidence type="ECO:0000256" key="3">
    <source>
        <dbReference type="ARBA" id="ARBA00023110"/>
    </source>
</evidence>
<comment type="catalytic activity">
    <reaction evidence="1 5 6">
        <text>[protein]-peptidylproline (omega=180) = [protein]-peptidylproline (omega=0)</text>
        <dbReference type="Rhea" id="RHEA:16237"/>
        <dbReference type="Rhea" id="RHEA-COMP:10747"/>
        <dbReference type="Rhea" id="RHEA-COMP:10748"/>
        <dbReference type="ChEBI" id="CHEBI:83833"/>
        <dbReference type="ChEBI" id="CHEBI:83834"/>
        <dbReference type="EC" id="5.2.1.8"/>
    </reaction>
</comment>
<sequence>MYKKILLVILPLIVLTGCIEKVDNQGNVITPVPTLVAVSENLIIEDVVVGEGPIALPGNTVTVHYVGTLTDGTQFDSSIDREQPFSFVLGKGNVIPGWDQGVQGMQVGGKRKLTIPAELAYGESGQGTIIPPNATLEFEVEMLGIAN</sequence>
<accession>A0A136KJ92</accession>
<feature type="domain" description="PPIase FKBP-type" evidence="7">
    <location>
        <begin position="58"/>
        <end position="146"/>
    </location>
</feature>
<dbReference type="InterPro" id="IPR046357">
    <property type="entry name" value="PPIase_dom_sf"/>
</dbReference>
<keyword evidence="3 5" id="KW-0697">Rotamase</keyword>
<evidence type="ECO:0000259" key="7">
    <source>
        <dbReference type="PROSITE" id="PS50059"/>
    </source>
</evidence>
<organism evidence="8 9">
    <name type="scientific">candidate division WS6 bacterium OLB21</name>
    <dbReference type="NCBI Taxonomy" id="1617427"/>
    <lineage>
        <taxon>Bacteria</taxon>
        <taxon>Candidatus Dojkabacteria</taxon>
    </lineage>
</organism>
<proteinExistence type="inferred from homology"/>
<evidence type="ECO:0000256" key="6">
    <source>
        <dbReference type="RuleBase" id="RU003915"/>
    </source>
</evidence>
<dbReference type="EMBL" id="JYPD01000017">
    <property type="protein sequence ID" value="KXK09482.1"/>
    <property type="molecule type" value="Genomic_DNA"/>
</dbReference>
<dbReference type="PANTHER" id="PTHR43811">
    <property type="entry name" value="FKBP-TYPE PEPTIDYL-PROLYL CIS-TRANS ISOMERASE FKPA"/>
    <property type="match status" value="1"/>
</dbReference>
<dbReference type="PROSITE" id="PS51257">
    <property type="entry name" value="PROKAR_LIPOPROTEIN"/>
    <property type="match status" value="1"/>
</dbReference>
<evidence type="ECO:0000313" key="8">
    <source>
        <dbReference type="EMBL" id="KXK09482.1"/>
    </source>
</evidence>
<comment type="similarity">
    <text evidence="2 6">Belongs to the FKBP-type PPIase family.</text>
</comment>
<dbReference type="PATRIC" id="fig|1617427.3.peg.553"/>
<dbReference type="InterPro" id="IPR001179">
    <property type="entry name" value="PPIase_FKBP_dom"/>
</dbReference>
<evidence type="ECO:0000256" key="2">
    <source>
        <dbReference type="ARBA" id="ARBA00006577"/>
    </source>
</evidence>
<dbReference type="EC" id="5.2.1.8" evidence="6"/>
<dbReference type="STRING" id="1617427.UZ20_WS6002000531"/>